<dbReference type="EMBL" id="MSFU01000008">
    <property type="protein sequence ID" value="PWY76635.1"/>
    <property type="molecule type" value="Genomic_DNA"/>
</dbReference>
<proteinExistence type="predicted"/>
<dbReference type="RefSeq" id="XP_025389625.1">
    <property type="nucleotide sequence ID" value="XM_025530904.1"/>
</dbReference>
<organism evidence="1 2">
    <name type="scientific">Aspergillus eucalypticola (strain CBS 122712 / IBT 29274)</name>
    <dbReference type="NCBI Taxonomy" id="1448314"/>
    <lineage>
        <taxon>Eukaryota</taxon>
        <taxon>Fungi</taxon>
        <taxon>Dikarya</taxon>
        <taxon>Ascomycota</taxon>
        <taxon>Pezizomycotina</taxon>
        <taxon>Eurotiomycetes</taxon>
        <taxon>Eurotiomycetidae</taxon>
        <taxon>Eurotiales</taxon>
        <taxon>Aspergillaceae</taxon>
        <taxon>Aspergillus</taxon>
        <taxon>Aspergillus subgen. Circumdati</taxon>
    </lineage>
</organism>
<comment type="caution">
    <text evidence="1">The sequence shown here is derived from an EMBL/GenBank/DDBJ whole genome shotgun (WGS) entry which is preliminary data.</text>
</comment>
<sequence>MEDGLSRHSTSDDPVINGISAPYNILADLPPSCQLRSYQSCSTSKRLQNALKAIYTELEQNGGDGNQWLVLMGMPQTAIDRLSEADDILPDIGVRFMWEANTGLFKVVPSASHEFTTTEIMRYIEDQRAQMGTPRTEVFWGRTTTNPGTVSTHGKQPDECFYPSSRPISFGQINGWPTLVIETGVSESMAKLRRDATWWFQNSSGDTRIVLLVSIKSRSRELRIEKWQLAPPNIGRPGTTRQLIDQLRQQPDQMPPLVQQPANMQLAFSIQEVVITPTSIIGQPLVIPFRAMFDRQPTGAERDIVIDNVGFREISRFI</sequence>
<dbReference type="Proteomes" id="UP000246171">
    <property type="component" value="Unassembled WGS sequence"/>
</dbReference>
<accession>A0A317VRQ9</accession>
<evidence type="ECO:0000313" key="1">
    <source>
        <dbReference type="EMBL" id="PWY76635.1"/>
    </source>
</evidence>
<evidence type="ECO:0000313" key="2">
    <source>
        <dbReference type="Proteomes" id="UP000246171"/>
    </source>
</evidence>
<dbReference type="AlphaFoldDB" id="A0A317VRQ9"/>
<protein>
    <submittedName>
        <fullName evidence="1">Uncharacterized protein</fullName>
    </submittedName>
</protein>
<gene>
    <name evidence="1" type="ORF">BO83DRAFT_377114</name>
</gene>
<keyword evidence="2" id="KW-1185">Reference proteome</keyword>
<dbReference type="OrthoDB" id="76567at2759"/>
<dbReference type="GeneID" id="37052866"/>
<dbReference type="VEuPathDB" id="FungiDB:BO83DRAFT_377114"/>
<reference evidence="1" key="1">
    <citation type="submission" date="2016-12" db="EMBL/GenBank/DDBJ databases">
        <title>The genomes of Aspergillus section Nigri reveals drivers in fungal speciation.</title>
        <authorList>
            <consortium name="DOE Joint Genome Institute"/>
            <person name="Vesth T.C."/>
            <person name="Nybo J."/>
            <person name="Theobald S."/>
            <person name="Brandl J."/>
            <person name="Frisvad J.C."/>
            <person name="Nielsen K.F."/>
            <person name="Lyhne E.K."/>
            <person name="Kogle M.E."/>
            <person name="Kuo A."/>
            <person name="Riley R."/>
            <person name="Clum A."/>
            <person name="Nolan M."/>
            <person name="Lipzen A."/>
            <person name="Salamov A."/>
            <person name="Henrissat B."/>
            <person name="Wiebenga A."/>
            <person name="De vries R.P."/>
            <person name="Grigoriev I.V."/>
            <person name="Mortensen U.H."/>
            <person name="Andersen M.R."/>
            <person name="Baker S.E."/>
        </authorList>
    </citation>
    <scope>NUCLEOTIDE SEQUENCE</scope>
    <source>
        <strain evidence="1">CBS 122712</strain>
    </source>
</reference>
<name>A0A317VRQ9_ASPEC</name>